<feature type="domain" description="Solute-binding protein family 5" evidence="3">
    <location>
        <begin position="97"/>
        <end position="469"/>
    </location>
</feature>
<dbReference type="SUPFAM" id="SSF53850">
    <property type="entry name" value="Periplasmic binding protein-like II"/>
    <property type="match status" value="1"/>
</dbReference>
<feature type="signal peptide" evidence="2">
    <location>
        <begin position="1"/>
        <end position="37"/>
    </location>
</feature>
<dbReference type="Pfam" id="PF00496">
    <property type="entry name" value="SBP_bac_5"/>
    <property type="match status" value="1"/>
</dbReference>
<dbReference type="Proteomes" id="UP001597502">
    <property type="component" value="Unassembled WGS sequence"/>
</dbReference>
<reference evidence="5" key="1">
    <citation type="journal article" date="2019" name="Int. J. Syst. Evol. Microbiol.">
        <title>The Global Catalogue of Microorganisms (GCM) 10K type strain sequencing project: providing services to taxonomists for standard genome sequencing and annotation.</title>
        <authorList>
            <consortium name="The Broad Institute Genomics Platform"/>
            <consortium name="The Broad Institute Genome Sequencing Center for Infectious Disease"/>
            <person name="Wu L."/>
            <person name="Ma J."/>
        </authorList>
    </citation>
    <scope>NUCLEOTIDE SEQUENCE [LARGE SCALE GENOMIC DNA]</scope>
    <source>
        <strain evidence="5">TISTR 1535</strain>
    </source>
</reference>
<protein>
    <submittedName>
        <fullName evidence="4">ABC transporter substrate-binding protein</fullName>
    </submittedName>
</protein>
<dbReference type="EMBL" id="JBHUNA010000007">
    <property type="protein sequence ID" value="MFD2760280.1"/>
    <property type="molecule type" value="Genomic_DNA"/>
</dbReference>
<dbReference type="InterPro" id="IPR030678">
    <property type="entry name" value="Peptide/Ni-bd"/>
</dbReference>
<evidence type="ECO:0000256" key="2">
    <source>
        <dbReference type="SAM" id="SignalP"/>
    </source>
</evidence>
<dbReference type="Gene3D" id="3.40.190.10">
    <property type="entry name" value="Periplasmic binding protein-like II"/>
    <property type="match status" value="1"/>
</dbReference>
<dbReference type="Gene3D" id="3.10.105.10">
    <property type="entry name" value="Dipeptide-binding Protein, Domain 3"/>
    <property type="match status" value="1"/>
</dbReference>
<dbReference type="PIRSF" id="PIRSF002741">
    <property type="entry name" value="MppA"/>
    <property type="match status" value="1"/>
</dbReference>
<evidence type="ECO:0000256" key="1">
    <source>
        <dbReference type="ARBA" id="ARBA00022729"/>
    </source>
</evidence>
<feature type="chain" id="PRO_5047463238" evidence="2">
    <location>
        <begin position="38"/>
        <end position="543"/>
    </location>
</feature>
<evidence type="ECO:0000313" key="4">
    <source>
        <dbReference type="EMBL" id="MFD2760280.1"/>
    </source>
</evidence>
<dbReference type="InterPro" id="IPR039424">
    <property type="entry name" value="SBP_5"/>
</dbReference>
<sequence>MKLGQLRNKKVQRIKFLTIVSLFLAAFLVGCSSNSSTTDGTQDNEETAGEPVKGGTLDVAFAADPQTIDWMYTGATATRDIGWHIFETLFALDKDYKPRPMIAKDYEVSDDRKVYTIQIREGLTFHDGSDVTAEDAVASIERWRKVSSVGTIASEYIEHVKAKNDYTVEIKLKEVYNALLNDMAAPKSALMIIPAEIAESAGEQPLKSEQLIGTGPYKFEKWDRGNKIVLSKFEEYNAREETDWGGLTGKKTAYFDDINFNIVKDPQVMINGIKTDLYDYAQSIPPDLYEVVENSPNIDPVTYINGYSTITPDKTEAPFDDLKVRQALNHALDKKTIAEATYGNEQFYSFDGALFAPEQAELYSDQGTDNYLVHDKEKAKELLAESDYNGEPITIMYSNNHEDYEKISEVTKQQLEEVGFTVELDPYEWATYLERWSDPANWDLVVVGWSTRFSPNELGMLSMNTSSSGWYKSEQWGELLDRWSIAESSEEKQDILGEMNKTVWQELPFIKVSNESTLDIKSTNIKDYNSWIGQRFWNTWKSD</sequence>
<keyword evidence="1 2" id="KW-0732">Signal</keyword>
<dbReference type="Gene3D" id="3.90.76.10">
    <property type="entry name" value="Dipeptide-binding Protein, Domain 1"/>
    <property type="match status" value="1"/>
</dbReference>
<evidence type="ECO:0000313" key="5">
    <source>
        <dbReference type="Proteomes" id="UP001597502"/>
    </source>
</evidence>
<comment type="caution">
    <text evidence="4">The sequence shown here is derived from an EMBL/GenBank/DDBJ whole genome shotgun (WGS) entry which is preliminary data.</text>
</comment>
<gene>
    <name evidence="4" type="ORF">ACFSUO_04730</name>
</gene>
<organism evidence="4 5">
    <name type="scientific">Lentibacillus juripiscarius</name>
    <dbReference type="NCBI Taxonomy" id="257446"/>
    <lineage>
        <taxon>Bacteria</taxon>
        <taxon>Bacillati</taxon>
        <taxon>Bacillota</taxon>
        <taxon>Bacilli</taxon>
        <taxon>Bacillales</taxon>
        <taxon>Bacillaceae</taxon>
        <taxon>Lentibacillus</taxon>
    </lineage>
</organism>
<evidence type="ECO:0000259" key="3">
    <source>
        <dbReference type="Pfam" id="PF00496"/>
    </source>
</evidence>
<dbReference type="RefSeq" id="WP_382391595.1">
    <property type="nucleotide sequence ID" value="NZ_JBHUNA010000007.1"/>
</dbReference>
<name>A0ABW5V478_9BACI</name>
<accession>A0ABW5V478</accession>
<dbReference type="PANTHER" id="PTHR30290:SF38">
    <property type="entry name" value="D,D-DIPEPTIDE-BINDING PERIPLASMIC PROTEIN DDPA-RELATED"/>
    <property type="match status" value="1"/>
</dbReference>
<keyword evidence="5" id="KW-1185">Reference proteome</keyword>
<dbReference type="InterPro" id="IPR000914">
    <property type="entry name" value="SBP_5_dom"/>
</dbReference>
<dbReference type="PANTHER" id="PTHR30290">
    <property type="entry name" value="PERIPLASMIC BINDING COMPONENT OF ABC TRANSPORTER"/>
    <property type="match status" value="1"/>
</dbReference>
<dbReference type="PROSITE" id="PS51257">
    <property type="entry name" value="PROKAR_LIPOPROTEIN"/>
    <property type="match status" value="1"/>
</dbReference>
<proteinExistence type="predicted"/>